<dbReference type="Proteomes" id="UP000789390">
    <property type="component" value="Unassembled WGS sequence"/>
</dbReference>
<protein>
    <recommendedName>
        <fullName evidence="6">Carboxylesterase type B domain-containing protein</fullName>
    </recommendedName>
</protein>
<dbReference type="GO" id="GO:0052689">
    <property type="term" value="F:carboxylic ester hydrolase activity"/>
    <property type="evidence" value="ECO:0007669"/>
    <property type="project" value="UniProtKB-KW"/>
</dbReference>
<keyword evidence="2" id="KW-0719">Serine esterase</keyword>
<evidence type="ECO:0000256" key="5">
    <source>
        <dbReference type="SAM" id="MobiDB-lite"/>
    </source>
</evidence>
<keyword evidence="4" id="KW-0325">Glycoprotein</keyword>
<dbReference type="InterPro" id="IPR050309">
    <property type="entry name" value="Type-B_Carboxylest/Lipase"/>
</dbReference>
<evidence type="ECO:0000313" key="8">
    <source>
        <dbReference type="Proteomes" id="UP000789390"/>
    </source>
</evidence>
<accession>A0A8J2WNN5</accession>
<dbReference type="SUPFAM" id="SSF53474">
    <property type="entry name" value="alpha/beta-Hydrolases"/>
    <property type="match status" value="1"/>
</dbReference>
<feature type="domain" description="Carboxylesterase type B" evidence="6">
    <location>
        <begin position="278"/>
        <end position="783"/>
    </location>
</feature>
<evidence type="ECO:0000313" key="7">
    <source>
        <dbReference type="EMBL" id="CAH0112988.1"/>
    </source>
</evidence>
<dbReference type="InterPro" id="IPR019826">
    <property type="entry name" value="Carboxylesterase_B_AS"/>
</dbReference>
<organism evidence="7 8">
    <name type="scientific">Daphnia galeata</name>
    <dbReference type="NCBI Taxonomy" id="27404"/>
    <lineage>
        <taxon>Eukaryota</taxon>
        <taxon>Metazoa</taxon>
        <taxon>Ecdysozoa</taxon>
        <taxon>Arthropoda</taxon>
        <taxon>Crustacea</taxon>
        <taxon>Branchiopoda</taxon>
        <taxon>Diplostraca</taxon>
        <taxon>Cladocera</taxon>
        <taxon>Anomopoda</taxon>
        <taxon>Daphniidae</taxon>
        <taxon>Daphnia</taxon>
    </lineage>
</organism>
<proteinExistence type="inferred from homology"/>
<dbReference type="InterPro" id="IPR002018">
    <property type="entry name" value="CarbesteraseB"/>
</dbReference>
<dbReference type="PROSITE" id="PS00122">
    <property type="entry name" value="CARBOXYLESTERASE_B_1"/>
    <property type="match status" value="1"/>
</dbReference>
<evidence type="ECO:0000256" key="3">
    <source>
        <dbReference type="ARBA" id="ARBA00022801"/>
    </source>
</evidence>
<feature type="region of interest" description="Disordered" evidence="5">
    <location>
        <begin position="112"/>
        <end position="142"/>
    </location>
</feature>
<dbReference type="Pfam" id="PF00135">
    <property type="entry name" value="COesterase"/>
    <property type="match status" value="1"/>
</dbReference>
<evidence type="ECO:0000259" key="6">
    <source>
        <dbReference type="Pfam" id="PF00135"/>
    </source>
</evidence>
<gene>
    <name evidence="7" type="ORF">DGAL_LOCUS16787</name>
</gene>
<feature type="compositionally biased region" description="Basic and acidic residues" evidence="5">
    <location>
        <begin position="124"/>
        <end position="134"/>
    </location>
</feature>
<keyword evidence="3" id="KW-0378">Hydrolase</keyword>
<dbReference type="PANTHER" id="PTHR11559">
    <property type="entry name" value="CARBOXYLESTERASE"/>
    <property type="match status" value="1"/>
</dbReference>
<comment type="caution">
    <text evidence="7">The sequence shown here is derived from an EMBL/GenBank/DDBJ whole genome shotgun (WGS) entry which is preliminary data.</text>
</comment>
<dbReference type="InterPro" id="IPR029058">
    <property type="entry name" value="AB_hydrolase_fold"/>
</dbReference>
<dbReference type="OrthoDB" id="408631at2759"/>
<evidence type="ECO:0000256" key="4">
    <source>
        <dbReference type="ARBA" id="ARBA00023180"/>
    </source>
</evidence>
<dbReference type="AlphaFoldDB" id="A0A8J2WNN5"/>
<dbReference type="Gene3D" id="3.40.50.1820">
    <property type="entry name" value="alpha/beta hydrolase"/>
    <property type="match status" value="1"/>
</dbReference>
<evidence type="ECO:0000256" key="2">
    <source>
        <dbReference type="ARBA" id="ARBA00022487"/>
    </source>
</evidence>
<keyword evidence="8" id="KW-1185">Reference proteome</keyword>
<sequence>MQIRYISVWICVTGWTWTVVLVNSDTTPSITQRQISYFQYANAPAPHQYEFAFNLGSPEHQISRHELSKDGNFQAKVKWSDADEGMGGSYFDYNHGNIGNIAESSRNVKVSNYEPHIQPQYYQEPRRPEYKSEEPADNSEFQPDYADLFEEKKDDEMQFDLLSDYEEDSKSSSSPKAVANALIQIPQKNIETLFRLPTLSVAQHLLNVYSLELHNSAEHTSPLESVHRRPDLYNHVIYRLVYSLRNQIKFYKNMRLIVIILNCYCCWISLCQAVIRVQPIVNIPNLGQLRGTQTRTAFGRKFYAFRGVPYAQPPVGELRFRDPVPVKPWAGVLSATRERSPCIQVFCFTYTIIGNEDCLVLNVYTPTVTDTALLPVMVWIHGGGFTMGSGNSISSITDIAGPGPGYILNRNVVLVTINYRLGVFGFLSTEDAEAPGNYGLLDQTLALKWVRDNIRYFGGNPDSVTLFGESAGGASVEFQMLSPHSKVRVPLDALGTAEYGGRPTPRPSGKRFELSTSDSKALVDCLRSKSAKQLVMNRKKMLLGIGLCLYPITFGPRIDKERSSPFLPDDPEQLLTLGQFNPVPFISGLNENEGGLFGAALATFPGTSLKQFKKDPVNSIRYTLGMQKRLDGYEIAQKAYHHYFVGKTKRSCLIPTQYADLMSDSNFFKCIDESVKLWSKYGASPTYYYQYAYRYKLDYANIAQFPNQIDFGVVHGDELLMMFTNKNMPIIKHPDNIKVSNTLIDLWTSFATDGVPKSNLILGDWLPVTEGQTRYLRINVDNSHLINDSMPFESNLAFWNQLLDSSSFSFCKKRTLNPILNFTKHI</sequence>
<evidence type="ECO:0000256" key="1">
    <source>
        <dbReference type="ARBA" id="ARBA00005964"/>
    </source>
</evidence>
<dbReference type="EMBL" id="CAKKLH010000335">
    <property type="protein sequence ID" value="CAH0112988.1"/>
    <property type="molecule type" value="Genomic_DNA"/>
</dbReference>
<name>A0A8J2WNN5_9CRUS</name>
<reference evidence="7" key="1">
    <citation type="submission" date="2021-11" db="EMBL/GenBank/DDBJ databases">
        <authorList>
            <person name="Schell T."/>
        </authorList>
    </citation>
    <scope>NUCLEOTIDE SEQUENCE</scope>
    <source>
        <strain evidence="7">M5</strain>
    </source>
</reference>
<comment type="similarity">
    <text evidence="1">Belongs to the type-B carboxylesterase/lipase family.</text>
</comment>